<feature type="compositionally biased region" description="Gly residues" evidence="1">
    <location>
        <begin position="17"/>
        <end position="27"/>
    </location>
</feature>
<evidence type="ECO:0000313" key="3">
    <source>
        <dbReference type="WBParaSite" id="maker-uti_cns_0046632-snap-gene-0.5-mRNA-1"/>
    </source>
</evidence>
<accession>A0A1I8JBM3</accession>
<dbReference type="WBParaSite" id="maker-uti_cns_0046632-snap-gene-0.5-mRNA-1">
    <property type="protein sequence ID" value="maker-uti_cns_0046632-snap-gene-0.5-mRNA-1"/>
    <property type="gene ID" value="maker-uti_cns_0046632-snap-gene-0.5"/>
</dbReference>
<dbReference type="Proteomes" id="UP000095280">
    <property type="component" value="Unplaced"/>
</dbReference>
<evidence type="ECO:0000256" key="1">
    <source>
        <dbReference type="SAM" id="MobiDB-lite"/>
    </source>
</evidence>
<proteinExistence type="predicted"/>
<dbReference type="AlphaFoldDB" id="A0A1I8JBM3"/>
<evidence type="ECO:0000313" key="2">
    <source>
        <dbReference type="Proteomes" id="UP000095280"/>
    </source>
</evidence>
<protein>
    <submittedName>
        <fullName evidence="3">Reverse transcriptase domain-containing protein</fullName>
    </submittedName>
</protein>
<keyword evidence="2" id="KW-1185">Reference proteome</keyword>
<organism evidence="2 3">
    <name type="scientific">Macrostomum lignano</name>
    <dbReference type="NCBI Taxonomy" id="282301"/>
    <lineage>
        <taxon>Eukaryota</taxon>
        <taxon>Metazoa</taxon>
        <taxon>Spiralia</taxon>
        <taxon>Lophotrochozoa</taxon>
        <taxon>Platyhelminthes</taxon>
        <taxon>Rhabditophora</taxon>
        <taxon>Macrostomorpha</taxon>
        <taxon>Macrostomida</taxon>
        <taxon>Macrostomidae</taxon>
        <taxon>Macrostomum</taxon>
    </lineage>
</organism>
<reference evidence="3" key="1">
    <citation type="submission" date="2016-11" db="UniProtKB">
        <authorList>
            <consortium name="WormBaseParasite"/>
        </authorList>
    </citation>
    <scope>IDENTIFICATION</scope>
</reference>
<name>A0A1I8JBM3_9PLAT</name>
<feature type="region of interest" description="Disordered" evidence="1">
    <location>
        <begin position="1"/>
        <end position="27"/>
    </location>
</feature>
<sequence>MHITQIFGGGRRRGGSGRRGGWQRGSGPRGKSIVCFFCGGRHRVASCNLLEMIGNLEGVEVSGFADDLAAWTCDKDSERAAERIKGVMELVDEWSKKWLLPVAPSKCTLTLFSI</sequence>